<dbReference type="PRINTS" id="PR00778">
    <property type="entry name" value="HTHARSR"/>
</dbReference>
<evidence type="ECO:0000256" key="1">
    <source>
        <dbReference type="ARBA" id="ARBA00023015"/>
    </source>
</evidence>
<evidence type="ECO:0000313" key="6">
    <source>
        <dbReference type="Proteomes" id="UP001500213"/>
    </source>
</evidence>
<feature type="domain" description="HTH arsR-type" evidence="4">
    <location>
        <begin position="6"/>
        <end position="101"/>
    </location>
</feature>
<dbReference type="CDD" id="cd00090">
    <property type="entry name" value="HTH_ARSR"/>
    <property type="match status" value="1"/>
</dbReference>
<keyword evidence="1" id="KW-0805">Transcription regulation</keyword>
<sequence>MPDYPAPDMKDVELVDVMKALADPVRLHIVRVLADGEPRSKTLDNWDVDVTKSTMAHHFRTLREAGLTLTLIDGRRHEIQLRRAELDAKFPGLIAAVTAESD</sequence>
<dbReference type="Gene3D" id="1.10.10.10">
    <property type="entry name" value="Winged helix-like DNA-binding domain superfamily/Winged helix DNA-binding domain"/>
    <property type="match status" value="1"/>
</dbReference>
<keyword evidence="3" id="KW-0804">Transcription</keyword>
<organism evidence="5 6">
    <name type="scientific">Gryllotalpicola kribbensis</name>
    <dbReference type="NCBI Taxonomy" id="993084"/>
    <lineage>
        <taxon>Bacteria</taxon>
        <taxon>Bacillati</taxon>
        <taxon>Actinomycetota</taxon>
        <taxon>Actinomycetes</taxon>
        <taxon>Micrococcales</taxon>
        <taxon>Microbacteriaceae</taxon>
        <taxon>Gryllotalpicola</taxon>
    </lineage>
</organism>
<name>A0ABP8AW03_9MICO</name>
<dbReference type="RefSeq" id="WP_344777063.1">
    <property type="nucleotide sequence ID" value="NZ_BAABBX010000015.1"/>
</dbReference>
<dbReference type="InterPro" id="IPR011991">
    <property type="entry name" value="ArsR-like_HTH"/>
</dbReference>
<reference evidence="6" key="1">
    <citation type="journal article" date="2019" name="Int. J. Syst. Evol. Microbiol.">
        <title>The Global Catalogue of Microorganisms (GCM) 10K type strain sequencing project: providing services to taxonomists for standard genome sequencing and annotation.</title>
        <authorList>
            <consortium name="The Broad Institute Genomics Platform"/>
            <consortium name="The Broad Institute Genome Sequencing Center for Infectious Disease"/>
            <person name="Wu L."/>
            <person name="Ma J."/>
        </authorList>
    </citation>
    <scope>NUCLEOTIDE SEQUENCE [LARGE SCALE GENOMIC DNA]</scope>
    <source>
        <strain evidence="6">JCM 17593</strain>
    </source>
</reference>
<dbReference type="PANTHER" id="PTHR33154">
    <property type="entry name" value="TRANSCRIPTIONAL REGULATOR, ARSR FAMILY"/>
    <property type="match status" value="1"/>
</dbReference>
<proteinExistence type="predicted"/>
<dbReference type="PROSITE" id="PS50987">
    <property type="entry name" value="HTH_ARSR_2"/>
    <property type="match status" value="1"/>
</dbReference>
<dbReference type="EMBL" id="BAABBX010000015">
    <property type="protein sequence ID" value="GAA4191906.1"/>
    <property type="molecule type" value="Genomic_DNA"/>
</dbReference>
<evidence type="ECO:0000259" key="4">
    <source>
        <dbReference type="PROSITE" id="PS50987"/>
    </source>
</evidence>
<gene>
    <name evidence="5" type="ORF">GCM10022288_23400</name>
</gene>
<dbReference type="Pfam" id="PF12840">
    <property type="entry name" value="HTH_20"/>
    <property type="match status" value="1"/>
</dbReference>
<evidence type="ECO:0000256" key="3">
    <source>
        <dbReference type="ARBA" id="ARBA00023163"/>
    </source>
</evidence>
<evidence type="ECO:0000256" key="2">
    <source>
        <dbReference type="ARBA" id="ARBA00023125"/>
    </source>
</evidence>
<keyword evidence="2" id="KW-0238">DNA-binding</keyword>
<protein>
    <submittedName>
        <fullName evidence="5">Helix-turn-helix domain-containing protein</fullName>
    </submittedName>
</protein>
<dbReference type="InterPro" id="IPR036388">
    <property type="entry name" value="WH-like_DNA-bd_sf"/>
</dbReference>
<comment type="caution">
    <text evidence="5">The sequence shown here is derived from an EMBL/GenBank/DDBJ whole genome shotgun (WGS) entry which is preliminary data.</text>
</comment>
<dbReference type="SUPFAM" id="SSF46785">
    <property type="entry name" value="Winged helix' DNA-binding domain"/>
    <property type="match status" value="1"/>
</dbReference>
<dbReference type="InterPro" id="IPR036390">
    <property type="entry name" value="WH_DNA-bd_sf"/>
</dbReference>
<evidence type="ECO:0000313" key="5">
    <source>
        <dbReference type="EMBL" id="GAA4191906.1"/>
    </source>
</evidence>
<dbReference type="InterPro" id="IPR001845">
    <property type="entry name" value="HTH_ArsR_DNA-bd_dom"/>
</dbReference>
<keyword evidence="6" id="KW-1185">Reference proteome</keyword>
<dbReference type="PANTHER" id="PTHR33154:SF12">
    <property type="entry name" value="TRANSCRIPTIONAL REGULATORY PROTEIN"/>
    <property type="match status" value="1"/>
</dbReference>
<dbReference type="InterPro" id="IPR051081">
    <property type="entry name" value="HTH_MetalResp_TranReg"/>
</dbReference>
<accession>A0ABP8AW03</accession>
<dbReference type="SMART" id="SM00418">
    <property type="entry name" value="HTH_ARSR"/>
    <property type="match status" value="1"/>
</dbReference>
<dbReference type="Proteomes" id="UP001500213">
    <property type="component" value="Unassembled WGS sequence"/>
</dbReference>